<dbReference type="EMBL" id="LKAJ01000003">
    <property type="protein sequence ID" value="KRG21853.1"/>
    <property type="molecule type" value="Genomic_DNA"/>
</dbReference>
<dbReference type="OrthoDB" id="5125627at2"/>
<reference evidence="3" key="2">
    <citation type="journal article" date="2016" name="Genome Announc.">
        <title>Draft Genome Sequences of Two Novel Amoeba-Resistant Intranuclear Bacteria, 'Candidatus Berkiella cookevillensis' and 'Candidatus Berkiella aquae'.</title>
        <authorList>
            <person name="Mehari Y.T."/>
            <person name="Arivett B.A."/>
            <person name="Farone A.L."/>
            <person name="Gunderson J.H."/>
            <person name="Farone M.B."/>
        </authorList>
    </citation>
    <scope>NUCLEOTIDE SEQUENCE</scope>
    <source>
        <strain evidence="3">HT99</strain>
    </source>
</reference>
<name>A0A0Q9YM59_9GAMM</name>
<feature type="transmembrane region" description="Helical" evidence="1">
    <location>
        <begin position="87"/>
        <end position="112"/>
    </location>
</feature>
<keyword evidence="1" id="KW-0812">Transmembrane</keyword>
<dbReference type="STRING" id="295108.HT99x_01046"/>
<dbReference type="PANTHER" id="PTHR37314:SF5">
    <property type="entry name" value="SLR0142 PROTEIN"/>
    <property type="match status" value="1"/>
</dbReference>
<feature type="transmembrane region" description="Helical" evidence="1">
    <location>
        <begin position="185"/>
        <end position="206"/>
    </location>
</feature>
<evidence type="ECO:0000313" key="4">
    <source>
        <dbReference type="Proteomes" id="UP000051497"/>
    </source>
</evidence>
<keyword evidence="1" id="KW-0472">Membrane</keyword>
<dbReference type="PANTHER" id="PTHR37314">
    <property type="entry name" value="SLR0142 PROTEIN"/>
    <property type="match status" value="1"/>
</dbReference>
<dbReference type="AlphaFoldDB" id="A0A0Q9YM59"/>
<organism evidence="2">
    <name type="scientific">Candidatus Berkiella aquae</name>
    <dbReference type="NCBI Taxonomy" id="295108"/>
    <lineage>
        <taxon>Bacteria</taxon>
        <taxon>Pseudomonadati</taxon>
        <taxon>Pseudomonadota</taxon>
        <taxon>Gammaproteobacteria</taxon>
        <taxon>Candidatus Berkiellales</taxon>
        <taxon>Candidatus Berkiellaceae</taxon>
        <taxon>Candidatus Berkiella</taxon>
    </lineage>
</organism>
<feature type="transmembrane region" description="Helical" evidence="1">
    <location>
        <begin position="60"/>
        <end position="80"/>
    </location>
</feature>
<evidence type="ECO:0000313" key="3">
    <source>
        <dbReference type="EMBL" id="MCS5710456.1"/>
    </source>
</evidence>
<keyword evidence="1" id="KW-1133">Transmembrane helix</keyword>
<reference evidence="3" key="3">
    <citation type="submission" date="2021-06" db="EMBL/GenBank/DDBJ databases">
        <title>Genomic Description and Analysis of Intracellular Bacteria, Candidatus Berkiella cookevillensis and Candidatus Berkiella aquae.</title>
        <authorList>
            <person name="Kidane D.T."/>
            <person name="Mehari Y.T."/>
            <person name="Rice F.C."/>
            <person name="Arivett B.A."/>
            <person name="Farone A.L."/>
            <person name="Berk S.G."/>
            <person name="Farone M.B."/>
        </authorList>
    </citation>
    <scope>NUCLEOTIDE SEQUENCE</scope>
    <source>
        <strain evidence="3">HT99</strain>
    </source>
</reference>
<dbReference type="RefSeq" id="WP_075065677.1">
    <property type="nucleotide sequence ID" value="NZ_LKAJ02000001.1"/>
</dbReference>
<keyword evidence="4" id="KW-1185">Reference proteome</keyword>
<comment type="caution">
    <text evidence="2">The sequence shown here is derived from an EMBL/GenBank/DDBJ whole genome shotgun (WGS) entry which is preliminary data.</text>
</comment>
<evidence type="ECO:0000256" key="1">
    <source>
        <dbReference type="SAM" id="Phobius"/>
    </source>
</evidence>
<dbReference type="EMBL" id="LKAJ02000001">
    <property type="protein sequence ID" value="MCS5710456.1"/>
    <property type="molecule type" value="Genomic_DNA"/>
</dbReference>
<dbReference type="Proteomes" id="UP000051497">
    <property type="component" value="Unassembled WGS sequence"/>
</dbReference>
<evidence type="ECO:0000313" key="2">
    <source>
        <dbReference type="EMBL" id="KRG21853.1"/>
    </source>
</evidence>
<gene>
    <name evidence="3" type="ORF">HT99x_003365</name>
    <name evidence="2" type="ORF">HT99x_01046</name>
</gene>
<sequence>MLKLFTGKTILLLILSIAAGSVDTIGFLGFEGLFAAHITGNIVIVGAHFVTGKFSQTGPLLAVPVFMLVLCLVSAAAGRIEKAGIPVLVPLLILQSLLLIFSWVLAICFGPFANIDGAVAVLTGMLLVGAMAVQSAAVKLAIKGAPSTVAMTNNATQLSLDLALLAHQHQASEEKTIAAKQQVKLTSSSLFGFIIGCGLGAVLQVLFDLNALLLPIVMAFLCIFVALKIKNGTD</sequence>
<dbReference type="InterPro" id="IPR010699">
    <property type="entry name" value="DUF1275"/>
</dbReference>
<reference evidence="2" key="1">
    <citation type="submission" date="2015-09" db="EMBL/GenBank/DDBJ databases">
        <title>Draft Genome Sequences of Two Novel Amoeba-resistant Intranuclear Bacteria, Candidatus Berkiella cookevillensis and Candidatus Berkiella aquae.</title>
        <authorList>
            <person name="Mehari Y.T."/>
            <person name="Arivett B.A."/>
            <person name="Farone A.L."/>
            <person name="Gunderson J.H."/>
            <person name="Farone M.B."/>
        </authorList>
    </citation>
    <scope>NUCLEOTIDE SEQUENCE [LARGE SCALE GENOMIC DNA]</scope>
    <source>
        <strain evidence="2">HT99</strain>
    </source>
</reference>
<feature type="transmembrane region" description="Helical" evidence="1">
    <location>
        <begin position="118"/>
        <end position="142"/>
    </location>
</feature>
<protein>
    <submittedName>
        <fullName evidence="3">DUF1275 domain-containing protein</fullName>
    </submittedName>
</protein>
<accession>A0A0Q9YM59</accession>
<dbReference type="Pfam" id="PF06912">
    <property type="entry name" value="DUF1275"/>
    <property type="match status" value="1"/>
</dbReference>
<feature type="transmembrane region" description="Helical" evidence="1">
    <location>
        <begin position="212"/>
        <end position="229"/>
    </location>
</feature>
<proteinExistence type="predicted"/>